<feature type="chain" id="PRO_5001989863" description="Peptidase A1 domain-containing protein" evidence="2">
    <location>
        <begin position="17"/>
        <end position="335"/>
    </location>
</feature>
<dbReference type="InterPro" id="IPR001461">
    <property type="entry name" value="Aspartic_peptidase_A1"/>
</dbReference>
<comment type="similarity">
    <text evidence="1">Belongs to the peptidase A1 family.</text>
</comment>
<evidence type="ECO:0000313" key="4">
    <source>
        <dbReference type="EMBL" id="CEJ92259.1"/>
    </source>
</evidence>
<reference evidence="4 5" key="1">
    <citation type="journal article" date="2015" name="Genome Announc.">
        <title>Draft Genome Sequence and Gene Annotation of the Entomopathogenic Fungus Verticillium hemipterigenum.</title>
        <authorList>
            <person name="Horn F."/>
            <person name="Habel A."/>
            <person name="Scharf D.H."/>
            <person name="Dworschak J."/>
            <person name="Brakhage A.A."/>
            <person name="Guthke R."/>
            <person name="Hertweck C."/>
            <person name="Linde J."/>
        </authorList>
    </citation>
    <scope>NUCLEOTIDE SEQUENCE [LARGE SCALE GENOMIC DNA]</scope>
</reference>
<dbReference type="Pfam" id="PF00026">
    <property type="entry name" value="Asp"/>
    <property type="match status" value="1"/>
</dbReference>
<organism evidence="4 5">
    <name type="scientific">[Torrubiella] hemipterigena</name>
    <dbReference type="NCBI Taxonomy" id="1531966"/>
    <lineage>
        <taxon>Eukaryota</taxon>
        <taxon>Fungi</taxon>
        <taxon>Dikarya</taxon>
        <taxon>Ascomycota</taxon>
        <taxon>Pezizomycotina</taxon>
        <taxon>Sordariomycetes</taxon>
        <taxon>Hypocreomycetidae</taxon>
        <taxon>Hypocreales</taxon>
        <taxon>Clavicipitaceae</taxon>
        <taxon>Clavicipitaceae incertae sedis</taxon>
        <taxon>'Torrubiella' clade</taxon>
    </lineage>
</organism>
<accession>A0A0A1TBW7</accession>
<dbReference type="EMBL" id="CDHN01000004">
    <property type="protein sequence ID" value="CEJ92259.1"/>
    <property type="molecule type" value="Genomic_DNA"/>
</dbReference>
<dbReference type="InterPro" id="IPR033121">
    <property type="entry name" value="PEPTIDASE_A1"/>
</dbReference>
<gene>
    <name evidence="4" type="ORF">VHEMI07920</name>
</gene>
<dbReference type="STRING" id="1531966.A0A0A1TBW7"/>
<name>A0A0A1TBW7_9HYPO</name>
<keyword evidence="2" id="KW-0732">Signal</keyword>
<dbReference type="HOGENOM" id="CLU_013253_0_3_1"/>
<dbReference type="GO" id="GO:0006508">
    <property type="term" value="P:proteolysis"/>
    <property type="evidence" value="ECO:0007669"/>
    <property type="project" value="InterPro"/>
</dbReference>
<feature type="signal peptide" evidence="2">
    <location>
        <begin position="1"/>
        <end position="16"/>
    </location>
</feature>
<keyword evidence="5" id="KW-1185">Reference proteome</keyword>
<dbReference type="Proteomes" id="UP000039046">
    <property type="component" value="Unassembled WGS sequence"/>
</dbReference>
<sequence>MPSLSSVLACASLARAVVVPSPDTFHEFTLNARYIPAAKIGSLAARGGQPLGLHTTPETTGSTLDAKSTRWNHTASSSAKLVDGATWKDHYVDGAGSGASGTVYTDAVSVGGVSMTSQAVQPATEASNPGAAGYFQFPVSGIIGFAFDKRNIVKPTKQKTFFSNIKSNLKKPVFTADLKHAAGDGTFGFGFIDTALYTGDITYTNVDSVTGSWTMNSTGYAIGTGDFVKTTVTGFVNTGSNVLTLPMDVYKAYTKAITGSTTDCTTKFPDFYFGLGSAKIKIAGEHLRDKQGTFCRLKVLDGGAKAIFGSPAMFSSLVIFEDDGKQPRIGWATSK</sequence>
<dbReference type="InterPro" id="IPR021109">
    <property type="entry name" value="Peptidase_aspartic_dom_sf"/>
</dbReference>
<feature type="domain" description="Peptidase A1" evidence="3">
    <location>
        <begin position="34"/>
        <end position="332"/>
    </location>
</feature>
<dbReference type="Gene3D" id="2.40.70.10">
    <property type="entry name" value="Acid Proteases"/>
    <property type="match status" value="2"/>
</dbReference>
<dbReference type="OrthoDB" id="2747330at2759"/>
<dbReference type="PANTHER" id="PTHR47966">
    <property type="entry name" value="BETA-SITE APP-CLEAVING ENZYME, ISOFORM A-RELATED"/>
    <property type="match status" value="1"/>
</dbReference>
<dbReference type="PROSITE" id="PS51767">
    <property type="entry name" value="PEPTIDASE_A1"/>
    <property type="match status" value="1"/>
</dbReference>
<dbReference type="AlphaFoldDB" id="A0A0A1TBW7"/>
<evidence type="ECO:0000256" key="2">
    <source>
        <dbReference type="SAM" id="SignalP"/>
    </source>
</evidence>
<evidence type="ECO:0000256" key="1">
    <source>
        <dbReference type="ARBA" id="ARBA00007447"/>
    </source>
</evidence>
<proteinExistence type="inferred from homology"/>
<evidence type="ECO:0000313" key="5">
    <source>
        <dbReference type="Proteomes" id="UP000039046"/>
    </source>
</evidence>
<dbReference type="SUPFAM" id="SSF50630">
    <property type="entry name" value="Acid proteases"/>
    <property type="match status" value="1"/>
</dbReference>
<protein>
    <recommendedName>
        <fullName evidence="3">Peptidase A1 domain-containing protein</fullName>
    </recommendedName>
</protein>
<dbReference type="PANTHER" id="PTHR47966:SF2">
    <property type="entry name" value="ASPERGILLOPEPSIN-1-RELATED"/>
    <property type="match status" value="1"/>
</dbReference>
<dbReference type="GO" id="GO:0004190">
    <property type="term" value="F:aspartic-type endopeptidase activity"/>
    <property type="evidence" value="ECO:0007669"/>
    <property type="project" value="InterPro"/>
</dbReference>
<evidence type="ECO:0000259" key="3">
    <source>
        <dbReference type="PROSITE" id="PS51767"/>
    </source>
</evidence>